<dbReference type="AlphaFoldDB" id="A0A447P2Z0"/>
<evidence type="ECO:0008006" key="3">
    <source>
        <dbReference type="Google" id="ProtNLM"/>
    </source>
</evidence>
<dbReference type="Proteomes" id="UP000276345">
    <property type="component" value="Chromosome"/>
</dbReference>
<proteinExistence type="predicted"/>
<organism evidence="1 2">
    <name type="scientific">Salmonella enterica subsp. enterica serovar Sanjuan</name>
    <dbReference type="NCBI Taxonomy" id="1160765"/>
    <lineage>
        <taxon>Bacteria</taxon>
        <taxon>Pseudomonadati</taxon>
        <taxon>Pseudomonadota</taxon>
        <taxon>Gammaproteobacteria</taxon>
        <taxon>Enterobacterales</taxon>
        <taxon>Enterobacteriaceae</taxon>
        <taxon>Salmonella</taxon>
    </lineage>
</organism>
<evidence type="ECO:0000313" key="1">
    <source>
        <dbReference type="EMBL" id="VEA09914.1"/>
    </source>
</evidence>
<protein>
    <recommendedName>
        <fullName evidence="3">IS66 family insertion sequence element accessory protein TnpB</fullName>
    </recommendedName>
</protein>
<gene>
    <name evidence="1" type="ORF">NCTC7406_05199</name>
</gene>
<dbReference type="NCBIfam" id="NF047593">
    <property type="entry name" value="IS66_ISAeme5_TnpA"/>
    <property type="match status" value="1"/>
</dbReference>
<name>A0A447P2Z0_SALET</name>
<accession>A0A447P2Z0</accession>
<dbReference type="EMBL" id="LR134142">
    <property type="protein sequence ID" value="VEA09914.1"/>
    <property type="molecule type" value="Genomic_DNA"/>
</dbReference>
<reference evidence="1 2" key="1">
    <citation type="submission" date="2018-12" db="EMBL/GenBank/DDBJ databases">
        <authorList>
            <consortium name="Pathogen Informatics"/>
        </authorList>
    </citation>
    <scope>NUCLEOTIDE SEQUENCE [LARGE SCALE GENOMIC DNA]</scope>
    <source>
        <strain evidence="1 2">NCTC7406</strain>
    </source>
</reference>
<sequence length="104" mass="11434">MTTHHTTTQKIHHVHNWRASGLTRLQYCRLHGLSSHAFHEWLRLPDDGVSVTDNPVLLPVCILPSSETAPVGGVITLHLPGGYRIDGLPAQLPDVLRAVKHAEA</sequence>
<evidence type="ECO:0000313" key="2">
    <source>
        <dbReference type="Proteomes" id="UP000276345"/>
    </source>
</evidence>